<evidence type="ECO:0000313" key="2">
    <source>
        <dbReference type="EnsemblMetazoa" id="XP_038045857.1"/>
    </source>
</evidence>
<evidence type="ECO:0000256" key="1">
    <source>
        <dbReference type="SAM" id="Phobius"/>
    </source>
</evidence>
<dbReference type="Pfam" id="PF09772">
    <property type="entry name" value="Tmem26"/>
    <property type="match status" value="1"/>
</dbReference>
<dbReference type="InterPro" id="IPR019169">
    <property type="entry name" value="Transmembrane_26"/>
</dbReference>
<keyword evidence="1" id="KW-0812">Transmembrane</keyword>
<keyword evidence="1" id="KW-1133">Transmembrane helix</keyword>
<dbReference type="EnsemblMetazoa" id="XM_038189929.1">
    <property type="protein sequence ID" value="XP_038045857.1"/>
    <property type="gene ID" value="LOC119720284"/>
</dbReference>
<name>A0A913Z2D0_PATMI</name>
<dbReference type="AlphaFoldDB" id="A0A913Z2D0"/>
<feature type="transmembrane region" description="Helical" evidence="1">
    <location>
        <begin position="224"/>
        <end position="248"/>
    </location>
</feature>
<evidence type="ECO:0000313" key="3">
    <source>
        <dbReference type="Proteomes" id="UP000887568"/>
    </source>
</evidence>
<feature type="transmembrane region" description="Helical" evidence="1">
    <location>
        <begin position="32"/>
        <end position="54"/>
    </location>
</feature>
<keyword evidence="3" id="KW-1185">Reference proteome</keyword>
<dbReference type="PANTHER" id="PTHR22168">
    <property type="entry name" value="TMEM26 PROTEIN"/>
    <property type="match status" value="1"/>
</dbReference>
<dbReference type="RefSeq" id="XP_038045857.1">
    <property type="nucleotide sequence ID" value="XM_038189929.1"/>
</dbReference>
<sequence>MSQTAHHAEAGLPARLLSAVHIIPLRRPRSTVASVVSFVKAFTARLFFAIHGIVTVWRVASVRGSSVYYLMVMPVALMPGEMIFTLQTTDAGEWKWLCPSALLYLASVVPGLWMLQMDLYQKRMDYRDHMHWKECAIKINYNHTSFTQIQGLTIPVGLADDEWALALEQFLLCLLILGRWLLPKGSLTREQLSQLLMVYIGMAADILEFSLENLREGAVVCNKLIIMVILALWSWSLIQFAMVLTSVAGPKIRVFNHRGRDNSSSSISSTRRVRATVAELQHPDVQHHRRHNGCCSSEIWALCISLIMQDGPYLAMRLYLIIRFHIINQMMLFFTLKNMMIFLLTVYRIYVLRMTNNRKRKRLHQQAIKVRVDPEDGLMKSGLGLPLDLGLGTPPEVVPTAEDKEITRPAGRETLQQNGFTERDSDVELTQIVPHVEERMRGKPRLREDSLEEIEL</sequence>
<dbReference type="PANTHER" id="PTHR22168:SF8">
    <property type="entry name" value="TRANSMEMBRANE PROTEIN 26"/>
    <property type="match status" value="1"/>
</dbReference>
<dbReference type="Proteomes" id="UP000887568">
    <property type="component" value="Unplaced"/>
</dbReference>
<feature type="transmembrane region" description="Helical" evidence="1">
    <location>
        <begin position="96"/>
        <end position="115"/>
    </location>
</feature>
<proteinExistence type="predicted"/>
<feature type="transmembrane region" description="Helical" evidence="1">
    <location>
        <begin position="326"/>
        <end position="351"/>
    </location>
</feature>
<organism evidence="2 3">
    <name type="scientific">Patiria miniata</name>
    <name type="common">Bat star</name>
    <name type="synonym">Asterina miniata</name>
    <dbReference type="NCBI Taxonomy" id="46514"/>
    <lineage>
        <taxon>Eukaryota</taxon>
        <taxon>Metazoa</taxon>
        <taxon>Echinodermata</taxon>
        <taxon>Eleutherozoa</taxon>
        <taxon>Asterozoa</taxon>
        <taxon>Asteroidea</taxon>
        <taxon>Valvatacea</taxon>
        <taxon>Valvatida</taxon>
        <taxon>Asterinidae</taxon>
        <taxon>Patiria</taxon>
    </lineage>
</organism>
<keyword evidence="1" id="KW-0472">Membrane</keyword>
<dbReference type="GeneID" id="119720284"/>
<protein>
    <recommendedName>
        <fullName evidence="4">Transmembrane protein 26</fullName>
    </recommendedName>
</protein>
<feature type="transmembrane region" description="Helical" evidence="1">
    <location>
        <begin position="66"/>
        <end position="84"/>
    </location>
</feature>
<reference evidence="2" key="1">
    <citation type="submission" date="2022-11" db="UniProtKB">
        <authorList>
            <consortium name="EnsemblMetazoa"/>
        </authorList>
    </citation>
    <scope>IDENTIFICATION</scope>
</reference>
<evidence type="ECO:0008006" key="4">
    <source>
        <dbReference type="Google" id="ProtNLM"/>
    </source>
</evidence>
<dbReference type="OMA" id="CCSSEIW"/>
<dbReference type="OrthoDB" id="10042902at2759"/>
<accession>A0A913Z2D0</accession>